<dbReference type="SMART" id="SM00322">
    <property type="entry name" value="KH"/>
    <property type="match status" value="1"/>
</dbReference>
<evidence type="ECO:0000256" key="1">
    <source>
        <dbReference type="ARBA" id="ARBA00022884"/>
    </source>
</evidence>
<feature type="compositionally biased region" description="Polar residues" evidence="2">
    <location>
        <begin position="109"/>
        <end position="128"/>
    </location>
</feature>
<dbReference type="Gene3D" id="3.30.1370.10">
    <property type="entry name" value="K Homology domain, type 1"/>
    <property type="match status" value="1"/>
</dbReference>
<dbReference type="GO" id="GO:0003729">
    <property type="term" value="F:mRNA binding"/>
    <property type="evidence" value="ECO:0007669"/>
    <property type="project" value="TreeGrafter"/>
</dbReference>
<dbReference type="EMBL" id="CALNXJ010000082">
    <property type="protein sequence ID" value="CAH3161922.1"/>
    <property type="molecule type" value="Genomic_DNA"/>
</dbReference>
<dbReference type="GO" id="GO:0000381">
    <property type="term" value="P:regulation of alternative mRNA splicing, via spliceosome"/>
    <property type="evidence" value="ECO:0007669"/>
    <property type="project" value="TreeGrafter"/>
</dbReference>
<dbReference type="PANTHER" id="PTHR11208:SF42">
    <property type="entry name" value="QUAKING RELATED 54B, ISOFORM E"/>
    <property type="match status" value="1"/>
</dbReference>
<dbReference type="InterPro" id="IPR055256">
    <property type="entry name" value="KH_1_KHDC4/BBP-like"/>
</dbReference>
<feature type="compositionally biased region" description="Basic residues" evidence="2">
    <location>
        <begin position="307"/>
        <end position="325"/>
    </location>
</feature>
<dbReference type="GO" id="GO:0005634">
    <property type="term" value="C:nucleus"/>
    <property type="evidence" value="ECO:0007669"/>
    <property type="project" value="TreeGrafter"/>
</dbReference>
<dbReference type="Pfam" id="PF16274">
    <property type="entry name" value="Qua1"/>
    <property type="match status" value="1"/>
</dbReference>
<evidence type="ECO:0000313" key="4">
    <source>
        <dbReference type="EMBL" id="CAH3161922.1"/>
    </source>
</evidence>
<dbReference type="InterPro" id="IPR036612">
    <property type="entry name" value="KH_dom_type_1_sf"/>
</dbReference>
<evidence type="ECO:0000256" key="2">
    <source>
        <dbReference type="SAM" id="MobiDB-lite"/>
    </source>
</evidence>
<dbReference type="CDD" id="cd22384">
    <property type="entry name" value="KH-I_KHDRBS"/>
    <property type="match status" value="1"/>
</dbReference>
<dbReference type="InterPro" id="IPR032571">
    <property type="entry name" value="Qua1_dom"/>
</dbReference>
<dbReference type="Pfam" id="PF22675">
    <property type="entry name" value="KH-I_KHDC4-BBP"/>
    <property type="match status" value="1"/>
</dbReference>
<name>A0AAU9Y122_9CNID</name>
<feature type="region of interest" description="Disordered" evidence="2">
    <location>
        <begin position="106"/>
        <end position="150"/>
    </location>
</feature>
<gene>
    <name evidence="4" type="ORF">PMEA_00034041</name>
</gene>
<dbReference type="InterPro" id="IPR045071">
    <property type="entry name" value="BBP-like"/>
</dbReference>
<dbReference type="PANTHER" id="PTHR11208">
    <property type="entry name" value="RNA-BINDING PROTEIN RELATED"/>
    <property type="match status" value="1"/>
</dbReference>
<organism evidence="4 5">
    <name type="scientific">Pocillopora meandrina</name>
    <dbReference type="NCBI Taxonomy" id="46732"/>
    <lineage>
        <taxon>Eukaryota</taxon>
        <taxon>Metazoa</taxon>
        <taxon>Cnidaria</taxon>
        <taxon>Anthozoa</taxon>
        <taxon>Hexacorallia</taxon>
        <taxon>Scleractinia</taxon>
        <taxon>Astrocoeniina</taxon>
        <taxon>Pocilloporidae</taxon>
        <taxon>Pocillopora</taxon>
    </lineage>
</organism>
<dbReference type="AlphaFoldDB" id="A0AAU9Y122"/>
<feature type="domain" description="K Homology" evidence="3">
    <location>
        <begin position="164"/>
        <end position="262"/>
    </location>
</feature>
<evidence type="ECO:0000313" key="5">
    <source>
        <dbReference type="Proteomes" id="UP001159428"/>
    </source>
</evidence>
<keyword evidence="1" id="KW-0694">RNA-binding</keyword>
<evidence type="ECO:0000259" key="3">
    <source>
        <dbReference type="SMART" id="SM00322"/>
    </source>
</evidence>
<sequence length="471" mass="50955">MIGIEPIKASSYSALFGECSLRHERHIWLAPFCIFCSGCSSLISAGILSYFSIMAVEGGYLTELLTEKDNLDPSFVHSMRLLTEEINKVQTGGALPAVQALKKPKIEKTTNGNTLSPVSENVPPSSQVPAAESPEVPVATRPPPQTHHFRRPADVFDSKLYQPTKLMEKVFIPVKEYPKFNFVGKLLGPRGNTFKRLQASTGTKMSILGKGSMRDKEKEEELRSSGDAKYAHLDEDLHVLIEVEAPPGQAHARLGLAIEEIKKFLVPENNDEIHQEQMREMAILNGMEEPVPAAAPVAVPAPVPRGRPHPRGVPHHLHHPAHHGRGTPVPRTTAIARPRGPAVGHVTVSAARSAAGLGPSSPTVAHAAPRAAAVPGDPYGAVHTLPASVGVQLLTTGEQVIGYESYEPSYEFEAAYPEHGEAVYYEYGQPGEVFDATFAAPTRVPANSSATFKAPPARTVKKIVREATYPY</sequence>
<protein>
    <recommendedName>
        <fullName evidence="3">K Homology domain-containing protein</fullName>
    </recommendedName>
</protein>
<dbReference type="InterPro" id="IPR004087">
    <property type="entry name" value="KH_dom"/>
</dbReference>
<reference evidence="4 5" key="1">
    <citation type="submission" date="2022-05" db="EMBL/GenBank/DDBJ databases">
        <authorList>
            <consortium name="Genoscope - CEA"/>
            <person name="William W."/>
        </authorList>
    </citation>
    <scope>NUCLEOTIDE SEQUENCE [LARGE SCALE GENOMIC DNA]</scope>
</reference>
<comment type="caution">
    <text evidence="4">The sequence shown here is derived from an EMBL/GenBank/DDBJ whole genome shotgun (WGS) entry which is preliminary data.</text>
</comment>
<feature type="region of interest" description="Disordered" evidence="2">
    <location>
        <begin position="307"/>
        <end position="328"/>
    </location>
</feature>
<proteinExistence type="predicted"/>
<dbReference type="SUPFAM" id="SSF54791">
    <property type="entry name" value="Eukaryotic type KH-domain (KH-domain type I)"/>
    <property type="match status" value="1"/>
</dbReference>
<accession>A0AAU9Y122</accession>
<dbReference type="Proteomes" id="UP001159428">
    <property type="component" value="Unassembled WGS sequence"/>
</dbReference>
<keyword evidence="5" id="KW-1185">Reference proteome</keyword>